<keyword evidence="4" id="KW-1185">Reference proteome</keyword>
<evidence type="ECO:0000313" key="4">
    <source>
        <dbReference type="Proteomes" id="UP001549139"/>
    </source>
</evidence>
<comment type="caution">
    <text evidence="2">The sequence shown here is derived from an EMBL/GenBank/DDBJ whole genome shotgun (WGS) entry which is preliminary data.</text>
</comment>
<sequence>MGGTTKQTLSQEELKWMKSLHAIAPRVEEWMASWELLPDIEPGSALKGDEVDWLQPGHSAAYQIDIAAEHLHFSLSSLLSGQSISPTAHLTIGRTAYMTAFNAAWILAPASRKERQERAFRLKAKEVKESLSALTDFPVGKNWDEITNIEKQRLEDKRAQLHEIGQRIHPHLDPRKHQINQTDVIQEVAHDLFNGDSEEDQLIRSNMQQLWRMSSAAAHGYYHHSLTRVETPTEENGPVPPGMMLMSAKIDTDVGPLLFVAYLVLKRAIELYRQRCTNHLR</sequence>
<gene>
    <name evidence="2" type="ORF">HF989_06885</name>
    <name evidence="1" type="ORF">JOF50_001090</name>
</gene>
<protein>
    <submittedName>
        <fullName evidence="1">Gas vesicle protein</fullName>
    </submittedName>
</protein>
<evidence type="ECO:0000313" key="1">
    <source>
        <dbReference type="EMBL" id="MET3944291.1"/>
    </source>
</evidence>
<dbReference type="Proteomes" id="UP000554284">
    <property type="component" value="Unassembled WGS sequence"/>
</dbReference>
<dbReference type="Proteomes" id="UP001549139">
    <property type="component" value="Unassembled WGS sequence"/>
</dbReference>
<dbReference type="EMBL" id="JAAXPF010000006">
    <property type="protein sequence ID" value="NKY69099.1"/>
    <property type="molecule type" value="Genomic_DNA"/>
</dbReference>
<evidence type="ECO:0000313" key="2">
    <source>
        <dbReference type="EMBL" id="NKY69099.1"/>
    </source>
</evidence>
<organism evidence="2 3">
    <name type="scientific">Corynebacterium mucifaciens</name>
    <dbReference type="NCBI Taxonomy" id="57171"/>
    <lineage>
        <taxon>Bacteria</taxon>
        <taxon>Bacillati</taxon>
        <taxon>Actinomycetota</taxon>
        <taxon>Actinomycetes</taxon>
        <taxon>Mycobacteriales</taxon>
        <taxon>Corynebacteriaceae</taxon>
        <taxon>Corynebacterium</taxon>
    </lineage>
</organism>
<proteinExistence type="predicted"/>
<name>A0A7X6LSK5_9CORY</name>
<evidence type="ECO:0000313" key="3">
    <source>
        <dbReference type="Proteomes" id="UP000554284"/>
    </source>
</evidence>
<dbReference type="RefSeq" id="WP_168685109.1">
    <property type="nucleotide sequence ID" value="NZ_JAAXPF010000006.1"/>
</dbReference>
<dbReference type="AlphaFoldDB" id="A0A7X6LSK5"/>
<reference evidence="1 4" key="2">
    <citation type="submission" date="2024-06" db="EMBL/GenBank/DDBJ databases">
        <title>Sequencing the genomes of 1000 actinobacteria strains.</title>
        <authorList>
            <person name="Klenk H.-P."/>
        </authorList>
    </citation>
    <scope>NUCLEOTIDE SEQUENCE [LARGE SCALE GENOMIC DNA]</scope>
    <source>
        <strain evidence="1 4">DSM 44265</strain>
    </source>
</reference>
<reference evidence="2 3" key="1">
    <citation type="submission" date="2020-04" db="EMBL/GenBank/DDBJ databases">
        <title>MicrobeNet Type strains.</title>
        <authorList>
            <person name="Nicholson A.C."/>
        </authorList>
    </citation>
    <scope>NUCLEOTIDE SEQUENCE [LARGE SCALE GENOMIC DNA]</scope>
    <source>
        <strain evidence="2 3">ATCC 700355</strain>
    </source>
</reference>
<accession>A0A7X6LSK5</accession>
<dbReference type="EMBL" id="JBEPNZ010000001">
    <property type="protein sequence ID" value="MET3944291.1"/>
    <property type="molecule type" value="Genomic_DNA"/>
</dbReference>